<sequence length="320" mass="36297">MNAITKFDLSPRQIALVQQTVAKDCNADEFNLFMEVARAKGLDPFLGQIIPMVFSKNNANKRKMTIIISRDGQRVIAQRCGDYRPASKPAIYELDASLKSPLNPQGIVSATVYLWRQDPKSGEWYEVAGQSYWEEFAPIKDEWAENEKTGKNYKTGKQTLDDSGNWCRMPRLMIAKCAEMQALRAGWPEQFTGLYDEAEMDRAKIIDLTASEIVEHEREENRLKAVGASNSITITWGDNWALENVPVGEFFDRACEFIEKEPPAKVAKWRDANREPLKMFWSKHPGDALELKKRLEAAIARPAQKTASDAELRNHPLMAG</sequence>
<dbReference type="NCBIfam" id="TIGR01913">
    <property type="entry name" value="bet_lambda"/>
    <property type="match status" value="1"/>
</dbReference>
<evidence type="ECO:0000313" key="1">
    <source>
        <dbReference type="EMBL" id="MQW73670.1"/>
    </source>
</evidence>
<organism evidence="1">
    <name type="scientific">Sinorhizobium medicae</name>
    <dbReference type="NCBI Taxonomy" id="110321"/>
    <lineage>
        <taxon>Bacteria</taxon>
        <taxon>Pseudomonadati</taxon>
        <taxon>Pseudomonadota</taxon>
        <taxon>Alphaproteobacteria</taxon>
        <taxon>Hyphomicrobiales</taxon>
        <taxon>Rhizobiaceae</taxon>
        <taxon>Sinorhizobium/Ensifer group</taxon>
        <taxon>Sinorhizobium</taxon>
    </lineage>
</organism>
<comment type="caution">
    <text evidence="1">The sequence shown here is derived from an EMBL/GenBank/DDBJ whole genome shotgun (WGS) entry which is preliminary data.</text>
</comment>
<dbReference type="InterPro" id="IPR010183">
    <property type="entry name" value="Phage_lambda_Bet"/>
</dbReference>
<accession>A0A6G1WV80</accession>
<reference evidence="1" key="1">
    <citation type="journal article" date="2013" name="Genome Biol.">
        <title>Comparative genomics of the core and accessory genomes of 48 Sinorhizobium strains comprising five genospecies.</title>
        <authorList>
            <person name="Sugawara M."/>
            <person name="Epstein B."/>
            <person name="Badgley B.D."/>
            <person name="Unno T."/>
            <person name="Xu L."/>
            <person name="Reese J."/>
            <person name="Gyaneshwar P."/>
            <person name="Denny R."/>
            <person name="Mudge J."/>
            <person name="Bharti A.K."/>
            <person name="Farmer A.D."/>
            <person name="May G.D."/>
            <person name="Woodward J.E."/>
            <person name="Medigue C."/>
            <person name="Vallenet D."/>
            <person name="Lajus A."/>
            <person name="Rouy Z."/>
            <person name="Martinez-Vaz B."/>
            <person name="Tiffin P."/>
            <person name="Young N.D."/>
            <person name="Sadowsky M.J."/>
        </authorList>
    </citation>
    <scope>NUCLEOTIDE SEQUENCE</scope>
    <source>
        <strain evidence="1">M1</strain>
    </source>
</reference>
<dbReference type="RefSeq" id="WP_127587604.1">
    <property type="nucleotide sequence ID" value="NZ_RPJY01000052.1"/>
</dbReference>
<dbReference type="GO" id="GO:0003677">
    <property type="term" value="F:DNA binding"/>
    <property type="evidence" value="ECO:0007669"/>
    <property type="project" value="InterPro"/>
</dbReference>
<dbReference type="AlphaFoldDB" id="A0A6G1WV80"/>
<dbReference type="GO" id="GO:0006310">
    <property type="term" value="P:DNA recombination"/>
    <property type="evidence" value="ECO:0007669"/>
    <property type="project" value="InterPro"/>
</dbReference>
<proteinExistence type="predicted"/>
<name>A0A6G1WV80_9HYPH</name>
<gene>
    <name evidence="1" type="primary">bet</name>
    <name evidence="1" type="ORF">GHJ91_32690</name>
</gene>
<protein>
    <submittedName>
        <fullName evidence="1">Phage recombination protein Bet</fullName>
    </submittedName>
</protein>
<dbReference type="InterPro" id="IPR018330">
    <property type="entry name" value="RecT_fam"/>
</dbReference>
<dbReference type="EMBL" id="WISB01000218">
    <property type="protein sequence ID" value="MQW73670.1"/>
    <property type="molecule type" value="Genomic_DNA"/>
</dbReference>
<dbReference type="Pfam" id="PF03837">
    <property type="entry name" value="RecT"/>
    <property type="match status" value="1"/>
</dbReference>